<keyword evidence="4" id="KW-1185">Reference proteome</keyword>
<evidence type="ECO:0000313" key="4">
    <source>
        <dbReference type="Proteomes" id="UP000694388"/>
    </source>
</evidence>
<dbReference type="SUPFAM" id="SSF48264">
    <property type="entry name" value="Cytochrome P450"/>
    <property type="match status" value="1"/>
</dbReference>
<dbReference type="AlphaFoldDB" id="A0A8C4R9S9"/>
<reference evidence="3" key="1">
    <citation type="submission" date="2025-08" db="UniProtKB">
        <authorList>
            <consortium name="Ensembl"/>
        </authorList>
    </citation>
    <scope>IDENTIFICATION</scope>
</reference>
<evidence type="ECO:0000256" key="2">
    <source>
        <dbReference type="SAM" id="MobiDB-lite"/>
    </source>
</evidence>
<dbReference type="Gene3D" id="1.10.630.10">
    <property type="entry name" value="Cytochrome P450"/>
    <property type="match status" value="1"/>
</dbReference>
<feature type="compositionally biased region" description="Basic and acidic residues" evidence="2">
    <location>
        <begin position="77"/>
        <end position="90"/>
    </location>
</feature>
<feature type="region of interest" description="Disordered" evidence="2">
    <location>
        <begin position="62"/>
        <end position="90"/>
    </location>
</feature>
<dbReference type="Proteomes" id="UP000694388">
    <property type="component" value="Unplaced"/>
</dbReference>
<proteinExistence type="inferred from homology"/>
<dbReference type="GO" id="GO:0004497">
    <property type="term" value="F:monooxygenase activity"/>
    <property type="evidence" value="ECO:0007669"/>
    <property type="project" value="InterPro"/>
</dbReference>
<dbReference type="GO" id="GO:0005506">
    <property type="term" value="F:iron ion binding"/>
    <property type="evidence" value="ECO:0007669"/>
    <property type="project" value="InterPro"/>
</dbReference>
<dbReference type="InterPro" id="IPR001128">
    <property type="entry name" value="Cyt_P450"/>
</dbReference>
<dbReference type="InterPro" id="IPR036396">
    <property type="entry name" value="Cyt_P450_sf"/>
</dbReference>
<dbReference type="GeneTree" id="ENSGT00940000165189"/>
<dbReference type="GO" id="GO:0020037">
    <property type="term" value="F:heme binding"/>
    <property type="evidence" value="ECO:0007669"/>
    <property type="project" value="InterPro"/>
</dbReference>
<comment type="similarity">
    <text evidence="1">Belongs to the cytochrome P450 family.</text>
</comment>
<evidence type="ECO:0000256" key="1">
    <source>
        <dbReference type="ARBA" id="ARBA00010617"/>
    </source>
</evidence>
<dbReference type="Ensembl" id="ENSEBUT00000027535.1">
    <property type="protein sequence ID" value="ENSEBUP00000026959.1"/>
    <property type="gene ID" value="ENSEBUG00000016582.1"/>
</dbReference>
<dbReference type="PANTHER" id="PTHR24291:SF210">
    <property type="entry name" value="CYTOCHROME P450 FAMILY 4 SUBFAMILY F MEMBER 11"/>
    <property type="match status" value="1"/>
</dbReference>
<name>A0A8C4R9S9_EPTBU</name>
<sequence>MRCRLFLYMQDKDGRPLPDDAIRAEVDTFMFAGHDTTATALAWCLVTLAQYPEHQEQCRTEAQNVISSSSFSSSPDWTKENLIEPPKDTG</sequence>
<dbReference type="Pfam" id="PF00067">
    <property type="entry name" value="p450"/>
    <property type="match status" value="1"/>
</dbReference>
<reference evidence="3" key="2">
    <citation type="submission" date="2025-09" db="UniProtKB">
        <authorList>
            <consortium name="Ensembl"/>
        </authorList>
    </citation>
    <scope>IDENTIFICATION</scope>
</reference>
<evidence type="ECO:0000313" key="3">
    <source>
        <dbReference type="Ensembl" id="ENSEBUP00000026959.1"/>
    </source>
</evidence>
<dbReference type="GO" id="GO:0016705">
    <property type="term" value="F:oxidoreductase activity, acting on paired donors, with incorporation or reduction of molecular oxygen"/>
    <property type="evidence" value="ECO:0007669"/>
    <property type="project" value="InterPro"/>
</dbReference>
<dbReference type="InterPro" id="IPR050196">
    <property type="entry name" value="Cytochrome_P450_Monoox"/>
</dbReference>
<organism evidence="3 4">
    <name type="scientific">Eptatretus burgeri</name>
    <name type="common">Inshore hagfish</name>
    <dbReference type="NCBI Taxonomy" id="7764"/>
    <lineage>
        <taxon>Eukaryota</taxon>
        <taxon>Metazoa</taxon>
        <taxon>Chordata</taxon>
        <taxon>Craniata</taxon>
        <taxon>Vertebrata</taxon>
        <taxon>Cyclostomata</taxon>
        <taxon>Myxini</taxon>
        <taxon>Myxiniformes</taxon>
        <taxon>Myxinidae</taxon>
        <taxon>Eptatretinae</taxon>
        <taxon>Eptatretus</taxon>
    </lineage>
</organism>
<accession>A0A8C4R9S9</accession>
<protein>
    <submittedName>
        <fullName evidence="3">Uncharacterized protein</fullName>
    </submittedName>
</protein>
<dbReference type="PANTHER" id="PTHR24291">
    <property type="entry name" value="CYTOCHROME P450 FAMILY 4"/>
    <property type="match status" value="1"/>
</dbReference>